<organism evidence="2 3">
    <name type="scientific">Actinoallomurus vinaceus</name>
    <dbReference type="NCBI Taxonomy" id="1080074"/>
    <lineage>
        <taxon>Bacteria</taxon>
        <taxon>Bacillati</taxon>
        <taxon>Actinomycetota</taxon>
        <taxon>Actinomycetes</taxon>
        <taxon>Streptosporangiales</taxon>
        <taxon>Thermomonosporaceae</taxon>
        <taxon>Actinoallomurus</taxon>
    </lineage>
</organism>
<dbReference type="EMBL" id="BAABHK010000001">
    <property type="protein sequence ID" value="GAA4620296.1"/>
    <property type="molecule type" value="Genomic_DNA"/>
</dbReference>
<evidence type="ECO:0000256" key="1">
    <source>
        <dbReference type="SAM" id="SignalP"/>
    </source>
</evidence>
<gene>
    <name evidence="2" type="ORF">GCM10023196_003720</name>
</gene>
<dbReference type="Proteomes" id="UP001501442">
    <property type="component" value="Unassembled WGS sequence"/>
</dbReference>
<keyword evidence="1" id="KW-0732">Signal</keyword>
<accession>A0ABP8TZH8</accession>
<proteinExistence type="predicted"/>
<keyword evidence="3" id="KW-1185">Reference proteome</keyword>
<feature type="chain" id="PRO_5045515469" evidence="1">
    <location>
        <begin position="21"/>
        <end position="42"/>
    </location>
</feature>
<protein>
    <submittedName>
        <fullName evidence="2">Uncharacterized protein</fullName>
    </submittedName>
</protein>
<reference evidence="3" key="1">
    <citation type="journal article" date="2019" name="Int. J. Syst. Evol. Microbiol.">
        <title>The Global Catalogue of Microorganisms (GCM) 10K type strain sequencing project: providing services to taxonomists for standard genome sequencing and annotation.</title>
        <authorList>
            <consortium name="The Broad Institute Genomics Platform"/>
            <consortium name="The Broad Institute Genome Sequencing Center for Infectious Disease"/>
            <person name="Wu L."/>
            <person name="Ma J."/>
        </authorList>
    </citation>
    <scope>NUCLEOTIDE SEQUENCE [LARGE SCALE GENOMIC DNA]</scope>
    <source>
        <strain evidence="3">JCM 17939</strain>
    </source>
</reference>
<evidence type="ECO:0000313" key="3">
    <source>
        <dbReference type="Proteomes" id="UP001501442"/>
    </source>
</evidence>
<feature type="signal peptide" evidence="1">
    <location>
        <begin position="1"/>
        <end position="20"/>
    </location>
</feature>
<sequence length="42" mass="4213">MRRKLIALALGVAAAVAVGAGLETAMAHPATGHVALRTPLVH</sequence>
<name>A0ABP8TZH8_9ACTN</name>
<comment type="caution">
    <text evidence="2">The sequence shown here is derived from an EMBL/GenBank/DDBJ whole genome shotgun (WGS) entry which is preliminary data.</text>
</comment>
<evidence type="ECO:0000313" key="2">
    <source>
        <dbReference type="EMBL" id="GAA4620296.1"/>
    </source>
</evidence>